<dbReference type="InParanoid" id="I7ML20"/>
<dbReference type="RefSeq" id="XP_001021142.2">
    <property type="nucleotide sequence ID" value="XM_001021142.2"/>
</dbReference>
<organism evidence="1 2">
    <name type="scientific">Tetrahymena thermophila (strain SB210)</name>
    <dbReference type="NCBI Taxonomy" id="312017"/>
    <lineage>
        <taxon>Eukaryota</taxon>
        <taxon>Sar</taxon>
        <taxon>Alveolata</taxon>
        <taxon>Ciliophora</taxon>
        <taxon>Intramacronucleata</taxon>
        <taxon>Oligohymenophorea</taxon>
        <taxon>Hymenostomatida</taxon>
        <taxon>Tetrahymenina</taxon>
        <taxon>Tetrahymenidae</taxon>
        <taxon>Tetrahymena</taxon>
    </lineage>
</organism>
<reference evidence="2" key="1">
    <citation type="journal article" date="2006" name="PLoS Biol.">
        <title>Macronuclear genome sequence of the ciliate Tetrahymena thermophila, a model eukaryote.</title>
        <authorList>
            <person name="Eisen J.A."/>
            <person name="Coyne R.S."/>
            <person name="Wu M."/>
            <person name="Wu D."/>
            <person name="Thiagarajan M."/>
            <person name="Wortman J.R."/>
            <person name="Badger J.H."/>
            <person name="Ren Q."/>
            <person name="Amedeo P."/>
            <person name="Jones K.M."/>
            <person name="Tallon L.J."/>
            <person name="Delcher A.L."/>
            <person name="Salzberg S.L."/>
            <person name="Silva J.C."/>
            <person name="Haas B.J."/>
            <person name="Majoros W.H."/>
            <person name="Farzad M."/>
            <person name="Carlton J.M."/>
            <person name="Smith R.K. Jr."/>
            <person name="Garg J."/>
            <person name="Pearlman R.E."/>
            <person name="Karrer K.M."/>
            <person name="Sun L."/>
            <person name="Manning G."/>
            <person name="Elde N.C."/>
            <person name="Turkewitz A.P."/>
            <person name="Asai D.J."/>
            <person name="Wilkes D.E."/>
            <person name="Wang Y."/>
            <person name="Cai H."/>
            <person name="Collins K."/>
            <person name="Stewart B.A."/>
            <person name="Lee S.R."/>
            <person name="Wilamowska K."/>
            <person name="Weinberg Z."/>
            <person name="Ruzzo W.L."/>
            <person name="Wloga D."/>
            <person name="Gaertig J."/>
            <person name="Frankel J."/>
            <person name="Tsao C.-C."/>
            <person name="Gorovsky M.A."/>
            <person name="Keeling P.J."/>
            <person name="Waller R.F."/>
            <person name="Patron N.J."/>
            <person name="Cherry J.M."/>
            <person name="Stover N.A."/>
            <person name="Krieger C.J."/>
            <person name="del Toro C."/>
            <person name="Ryder H.F."/>
            <person name="Williamson S.C."/>
            <person name="Barbeau R.A."/>
            <person name="Hamilton E.P."/>
            <person name="Orias E."/>
        </authorList>
    </citation>
    <scope>NUCLEOTIDE SEQUENCE [LARGE SCALE GENOMIC DNA]</scope>
    <source>
        <strain evidence="2">SB210</strain>
    </source>
</reference>
<sequence>MNIQFLGEYLAYSKLEINIFLDGRQLSDFYSTAKQYFLIKNYTYDTRNRNFKTDVLNMNRNKQIEHIHKQIKKSKQQKKHSLRDYLIQGFQKRGKLKIVEDNILIGQCGKKSCGNKTIKKLEREYLQIQSVVKNLRI</sequence>
<evidence type="ECO:0000313" key="2">
    <source>
        <dbReference type="Proteomes" id="UP000009168"/>
    </source>
</evidence>
<protein>
    <submittedName>
        <fullName evidence="1">Uncharacterized protein</fullName>
    </submittedName>
</protein>
<keyword evidence="2" id="KW-1185">Reference proteome</keyword>
<accession>I7ML20</accession>
<dbReference type="AlphaFoldDB" id="I7ML20"/>
<dbReference type="Proteomes" id="UP000009168">
    <property type="component" value="Unassembled WGS sequence"/>
</dbReference>
<dbReference type="KEGG" id="tet:TTHERM_00310700"/>
<name>I7ML20_TETTS</name>
<gene>
    <name evidence="1" type="ORF">TTHERM_00310700</name>
</gene>
<dbReference type="EMBL" id="GG662608">
    <property type="protein sequence ID" value="EAS00896.2"/>
    <property type="molecule type" value="Genomic_DNA"/>
</dbReference>
<proteinExistence type="predicted"/>
<dbReference type="GeneID" id="7840981"/>
<evidence type="ECO:0000313" key="1">
    <source>
        <dbReference type="EMBL" id="EAS00896.2"/>
    </source>
</evidence>